<dbReference type="VEuPathDB" id="ToxoDB:EBH_0073460"/>
<dbReference type="Proteomes" id="UP000030750">
    <property type="component" value="Unassembled WGS sequence"/>
</dbReference>
<name>U6LN88_9EIME</name>
<evidence type="ECO:0008006" key="5">
    <source>
        <dbReference type="Google" id="ProtNLM"/>
    </source>
</evidence>
<evidence type="ECO:0000313" key="3">
    <source>
        <dbReference type="EMBL" id="CDJ50019.1"/>
    </source>
</evidence>
<evidence type="ECO:0000256" key="1">
    <source>
        <dbReference type="ARBA" id="ARBA00022737"/>
    </source>
</evidence>
<accession>U6LN88</accession>
<proteinExistence type="predicted"/>
<keyword evidence="1" id="KW-0677">Repeat</keyword>
<dbReference type="SUPFAM" id="SSF82185">
    <property type="entry name" value="Histone H3 K4-specific methyltransferase SET7/9 N-terminal domain"/>
    <property type="match status" value="1"/>
</dbReference>
<evidence type="ECO:0000256" key="2">
    <source>
        <dbReference type="SAM" id="MobiDB-lite"/>
    </source>
</evidence>
<gene>
    <name evidence="3" type="ORF">EBH_0073460</name>
</gene>
<dbReference type="SMART" id="SM00698">
    <property type="entry name" value="MORN"/>
    <property type="match status" value="5"/>
</dbReference>
<dbReference type="OrthoDB" id="387430at2759"/>
<sequence length="295" mass="32051">MDLESDEQGTPKFGIITPEGRSRSSRGYTGPGIATYVVDEEGNTENFAGEYVGGIRHGAGEYLFSDGSQFNGSYENNKKSGLGDATYKTREVTEEDGNTLVTFPEGDNIAKEDEQHVFCCKQRHAAHCLVVPNGMPGTLPAFLTGEPHVTGEAKYLGHFVEGARQTQGCMVYRNGDVYEGEWLAGQKHGEGSYRFSADGSVLSGRWVAGSLKRGRWILPTGAAYVGEFELNKPSGKGAWVLPGGSQLLVEYTQQRREASHQGGSEDVTAEEGDGNGKYEIEKMHMRCICSVATRE</sequence>
<dbReference type="Pfam" id="PF02493">
    <property type="entry name" value="MORN"/>
    <property type="match status" value="5"/>
</dbReference>
<dbReference type="AlphaFoldDB" id="U6LN88"/>
<organism evidence="3 4">
    <name type="scientific">Eimeria brunetti</name>
    <dbReference type="NCBI Taxonomy" id="51314"/>
    <lineage>
        <taxon>Eukaryota</taxon>
        <taxon>Sar</taxon>
        <taxon>Alveolata</taxon>
        <taxon>Apicomplexa</taxon>
        <taxon>Conoidasida</taxon>
        <taxon>Coccidia</taxon>
        <taxon>Eucoccidiorida</taxon>
        <taxon>Eimeriorina</taxon>
        <taxon>Eimeriidae</taxon>
        <taxon>Eimeria</taxon>
    </lineage>
</organism>
<evidence type="ECO:0000313" key="4">
    <source>
        <dbReference type="Proteomes" id="UP000030750"/>
    </source>
</evidence>
<protein>
    <recommendedName>
        <fullName evidence="5">MORN repeat-containing protein</fullName>
    </recommendedName>
</protein>
<dbReference type="EMBL" id="HG711993">
    <property type="protein sequence ID" value="CDJ50019.1"/>
    <property type="molecule type" value="Genomic_DNA"/>
</dbReference>
<feature type="region of interest" description="Disordered" evidence="2">
    <location>
        <begin position="255"/>
        <end position="276"/>
    </location>
</feature>
<keyword evidence="4" id="KW-1185">Reference proteome</keyword>
<feature type="region of interest" description="Disordered" evidence="2">
    <location>
        <begin position="1"/>
        <end position="28"/>
    </location>
</feature>
<reference evidence="3" key="2">
    <citation type="submission" date="2013-10" db="EMBL/GenBank/DDBJ databases">
        <authorList>
            <person name="Aslett M."/>
        </authorList>
    </citation>
    <scope>NUCLEOTIDE SEQUENCE [LARGE SCALE GENOMIC DNA]</scope>
    <source>
        <strain evidence="3">Houghton</strain>
    </source>
</reference>
<dbReference type="InterPro" id="IPR003409">
    <property type="entry name" value="MORN"/>
</dbReference>
<dbReference type="Gene3D" id="2.20.110.10">
    <property type="entry name" value="Histone H3 K4-specific methyltransferase SET7/9 N-terminal domain"/>
    <property type="match status" value="2"/>
</dbReference>
<dbReference type="PANTHER" id="PTHR43215:SF14">
    <property type="entry name" value="RADIAL SPOKE HEAD 1 HOMOLOG"/>
    <property type="match status" value="1"/>
</dbReference>
<reference evidence="3" key="1">
    <citation type="submission" date="2013-10" db="EMBL/GenBank/DDBJ databases">
        <title>Genomic analysis of the causative agents of coccidiosis in chickens.</title>
        <authorList>
            <person name="Reid A.J."/>
            <person name="Blake D."/>
            <person name="Billington K."/>
            <person name="Browne H."/>
            <person name="Dunn M."/>
            <person name="Hung S."/>
            <person name="Kawahara F."/>
            <person name="Miranda-Saavedra D."/>
            <person name="Mourier T."/>
            <person name="Nagra H."/>
            <person name="Otto T.D."/>
            <person name="Rawlings N."/>
            <person name="Sanchez A."/>
            <person name="Sanders M."/>
            <person name="Subramaniam C."/>
            <person name="Tay Y."/>
            <person name="Dear P."/>
            <person name="Doerig C."/>
            <person name="Gruber A."/>
            <person name="Parkinson J."/>
            <person name="Shirley M."/>
            <person name="Wan K.L."/>
            <person name="Berriman M."/>
            <person name="Tomley F."/>
            <person name="Pain A."/>
        </authorList>
    </citation>
    <scope>NUCLEOTIDE SEQUENCE [LARGE SCALE GENOMIC DNA]</scope>
    <source>
        <strain evidence="3">Houghton</strain>
    </source>
</reference>
<dbReference type="PANTHER" id="PTHR43215">
    <property type="entry name" value="RADIAL SPOKE HEAD 1 HOMOLOG"/>
    <property type="match status" value="1"/>
</dbReference>